<dbReference type="Gene3D" id="2.60.40.10">
    <property type="entry name" value="Immunoglobulins"/>
    <property type="match status" value="4"/>
</dbReference>
<protein>
    <submittedName>
        <fullName evidence="6">Uncharacterized protein</fullName>
    </submittedName>
</protein>
<dbReference type="InterPro" id="IPR003961">
    <property type="entry name" value="FN3_dom"/>
</dbReference>
<dbReference type="InterPro" id="IPR036116">
    <property type="entry name" value="FN3_sf"/>
</dbReference>
<dbReference type="SMART" id="SM00060">
    <property type="entry name" value="FN3"/>
    <property type="match status" value="1"/>
</dbReference>
<dbReference type="SUPFAM" id="SSF49265">
    <property type="entry name" value="Fibronectin type III"/>
    <property type="match status" value="1"/>
</dbReference>
<evidence type="ECO:0000259" key="5">
    <source>
        <dbReference type="PROSITE" id="PS50853"/>
    </source>
</evidence>
<dbReference type="PROSITE" id="PS50853">
    <property type="entry name" value="FN3"/>
    <property type="match status" value="1"/>
</dbReference>
<keyword evidence="1" id="KW-0677">Repeat</keyword>
<dbReference type="CDD" id="cd00063">
    <property type="entry name" value="FN3"/>
    <property type="match status" value="1"/>
</dbReference>
<feature type="domain" description="Fibronectin type-III" evidence="5">
    <location>
        <begin position="293"/>
        <end position="388"/>
    </location>
</feature>
<reference evidence="6 7" key="1">
    <citation type="submission" date="2022-12" db="EMBL/GenBank/DDBJ databases">
        <title>Chromosome-level genome assembly of true bugs.</title>
        <authorList>
            <person name="Ma L."/>
            <person name="Li H."/>
        </authorList>
    </citation>
    <scope>NUCLEOTIDE SEQUENCE [LARGE SCALE GENOMIC DNA]</scope>
    <source>
        <strain evidence="6">Lab_2022b</strain>
    </source>
</reference>
<dbReference type="SUPFAM" id="SSF48726">
    <property type="entry name" value="Immunoglobulin"/>
    <property type="match status" value="3"/>
</dbReference>
<dbReference type="PANTHER" id="PTHR45080:SF27">
    <property type="entry name" value="NEURAL CELL ADHESION MOLECULE 1-LIKE"/>
    <property type="match status" value="1"/>
</dbReference>
<evidence type="ECO:0000256" key="1">
    <source>
        <dbReference type="ARBA" id="ARBA00022737"/>
    </source>
</evidence>
<dbReference type="SMART" id="SM00408">
    <property type="entry name" value="IGc2"/>
    <property type="match status" value="3"/>
</dbReference>
<keyword evidence="7" id="KW-1185">Reference proteome</keyword>
<proteinExistence type="predicted"/>
<organism evidence="6 7">
    <name type="scientific">Rhynocoris fuscipes</name>
    <dbReference type="NCBI Taxonomy" id="488301"/>
    <lineage>
        <taxon>Eukaryota</taxon>
        <taxon>Metazoa</taxon>
        <taxon>Ecdysozoa</taxon>
        <taxon>Arthropoda</taxon>
        <taxon>Hexapoda</taxon>
        <taxon>Insecta</taxon>
        <taxon>Pterygota</taxon>
        <taxon>Neoptera</taxon>
        <taxon>Paraneoptera</taxon>
        <taxon>Hemiptera</taxon>
        <taxon>Heteroptera</taxon>
        <taxon>Panheteroptera</taxon>
        <taxon>Cimicomorpha</taxon>
        <taxon>Reduviidae</taxon>
        <taxon>Harpactorinae</taxon>
        <taxon>Harpactorini</taxon>
        <taxon>Rhynocoris</taxon>
    </lineage>
</organism>
<keyword evidence="3" id="KW-0812">Transmembrane</keyword>
<dbReference type="SMART" id="SM00409">
    <property type="entry name" value="IG"/>
    <property type="match status" value="3"/>
</dbReference>
<evidence type="ECO:0000259" key="4">
    <source>
        <dbReference type="PROSITE" id="PS50835"/>
    </source>
</evidence>
<dbReference type="InterPro" id="IPR036179">
    <property type="entry name" value="Ig-like_dom_sf"/>
</dbReference>
<dbReference type="Pfam" id="PF13927">
    <property type="entry name" value="Ig_3"/>
    <property type="match status" value="1"/>
</dbReference>
<dbReference type="GO" id="GO:0050808">
    <property type="term" value="P:synapse organization"/>
    <property type="evidence" value="ECO:0007669"/>
    <property type="project" value="TreeGrafter"/>
</dbReference>
<dbReference type="InterPro" id="IPR003598">
    <property type="entry name" value="Ig_sub2"/>
</dbReference>
<dbReference type="Pfam" id="PF07679">
    <property type="entry name" value="I-set"/>
    <property type="match status" value="1"/>
</dbReference>
<dbReference type="GO" id="GO:0007156">
    <property type="term" value="P:homophilic cell adhesion via plasma membrane adhesion molecules"/>
    <property type="evidence" value="ECO:0007669"/>
    <property type="project" value="TreeGrafter"/>
</dbReference>
<dbReference type="InterPro" id="IPR007110">
    <property type="entry name" value="Ig-like_dom"/>
</dbReference>
<dbReference type="GO" id="GO:0008046">
    <property type="term" value="F:axon guidance receptor activity"/>
    <property type="evidence" value="ECO:0007669"/>
    <property type="project" value="TreeGrafter"/>
</dbReference>
<dbReference type="PROSITE" id="PS50835">
    <property type="entry name" value="IG_LIKE"/>
    <property type="match status" value="2"/>
</dbReference>
<dbReference type="InterPro" id="IPR013098">
    <property type="entry name" value="Ig_I-set"/>
</dbReference>
<keyword evidence="2" id="KW-0393">Immunoglobulin domain</keyword>
<dbReference type="GO" id="GO:0030424">
    <property type="term" value="C:axon"/>
    <property type="evidence" value="ECO:0007669"/>
    <property type="project" value="TreeGrafter"/>
</dbReference>
<keyword evidence="3" id="KW-1133">Transmembrane helix</keyword>
<comment type="caution">
    <text evidence="6">The sequence shown here is derived from an EMBL/GenBank/DDBJ whole genome shotgun (WGS) entry which is preliminary data.</text>
</comment>
<evidence type="ECO:0000256" key="3">
    <source>
        <dbReference type="SAM" id="Phobius"/>
    </source>
</evidence>
<dbReference type="PANTHER" id="PTHR45080">
    <property type="entry name" value="CONTACTIN 5"/>
    <property type="match status" value="1"/>
</dbReference>
<dbReference type="EMBL" id="JAPXFL010000004">
    <property type="protein sequence ID" value="KAK9507975.1"/>
    <property type="molecule type" value="Genomic_DNA"/>
</dbReference>
<dbReference type="AlphaFoldDB" id="A0AAW1DHP7"/>
<accession>A0AAW1DHP7</accession>
<gene>
    <name evidence="6" type="ORF">O3M35_007730</name>
</gene>
<dbReference type="GO" id="GO:0005886">
    <property type="term" value="C:plasma membrane"/>
    <property type="evidence" value="ECO:0007669"/>
    <property type="project" value="TreeGrafter"/>
</dbReference>
<evidence type="ECO:0000313" key="6">
    <source>
        <dbReference type="EMBL" id="KAK9507975.1"/>
    </source>
</evidence>
<name>A0AAW1DHP7_9HEMI</name>
<dbReference type="Proteomes" id="UP001461498">
    <property type="component" value="Unassembled WGS sequence"/>
</dbReference>
<feature type="domain" description="Ig-like" evidence="4">
    <location>
        <begin position="101"/>
        <end position="187"/>
    </location>
</feature>
<evidence type="ECO:0000256" key="2">
    <source>
        <dbReference type="ARBA" id="ARBA00023319"/>
    </source>
</evidence>
<evidence type="ECO:0000313" key="7">
    <source>
        <dbReference type="Proteomes" id="UP001461498"/>
    </source>
</evidence>
<feature type="domain" description="Ig-like" evidence="4">
    <location>
        <begin position="197"/>
        <end position="284"/>
    </location>
</feature>
<dbReference type="InterPro" id="IPR013783">
    <property type="entry name" value="Ig-like_fold"/>
</dbReference>
<dbReference type="GO" id="GO:0043025">
    <property type="term" value="C:neuronal cell body"/>
    <property type="evidence" value="ECO:0007669"/>
    <property type="project" value="TreeGrafter"/>
</dbReference>
<keyword evidence="3" id="KW-0472">Membrane</keyword>
<sequence>MSGGLDLIPNMVETERYVNDTYVVTCKGKDATNTTWTGPDGKPIRQTKGRKHVEESKEENGHRVSLVFESIDRNDRGNYTCTSIINGDVVKVYFKLIVVKPISFQGSFSEQNLTENSNQLVRCEVSGDPTPTIVWQVKKKPPKGPRYKQMPGGLYIANISHEDEGIYTCTAFQVTSKTSNFKTQRITLHVLHKPRWPQSNRSEGDVSYGYRGGVANITCQAQARPLPEYEWFRGNSSSLDPQTTTVVTHEEKSVLQVRMINDSVLGEYTCRAKNGLGTIEKLITLREGTRPQPPIQIILHAVGVYSAQFRISGPAKEQVVGYRIQFTKNIPTVSLDNGDYQDVYVKDGQPYVITNLTENTEYKYRVATRNPAGLSEYSHENYFTTREANASSANINSVLNILIVYLNVIFIYYWHR</sequence>
<dbReference type="InterPro" id="IPR050958">
    <property type="entry name" value="Cell_Adh-Cytoskel_Orgn"/>
</dbReference>
<dbReference type="InterPro" id="IPR003599">
    <property type="entry name" value="Ig_sub"/>
</dbReference>
<feature type="transmembrane region" description="Helical" evidence="3">
    <location>
        <begin position="395"/>
        <end position="414"/>
    </location>
</feature>